<keyword evidence="16" id="KW-1185">Reference proteome</keyword>
<dbReference type="AlphaFoldDB" id="A0A1I5G5C2"/>
<dbReference type="InterPro" id="IPR037066">
    <property type="entry name" value="Plug_dom_sf"/>
</dbReference>
<dbReference type="PROSITE" id="PS52016">
    <property type="entry name" value="TONB_DEPENDENT_REC_3"/>
    <property type="match status" value="1"/>
</dbReference>
<evidence type="ECO:0000256" key="12">
    <source>
        <dbReference type="SAM" id="SignalP"/>
    </source>
</evidence>
<evidence type="ECO:0000256" key="7">
    <source>
        <dbReference type="ARBA" id="ARBA00023136"/>
    </source>
</evidence>
<evidence type="ECO:0000256" key="8">
    <source>
        <dbReference type="ARBA" id="ARBA00023170"/>
    </source>
</evidence>
<protein>
    <submittedName>
        <fullName evidence="15">Vitamin B12 transporter</fullName>
    </submittedName>
</protein>
<keyword evidence="5 12" id="KW-0732">Signal</keyword>
<sequence length="632" mass="68614">MSGKAGVTSLIALGLLASTSAYAEEFNLDEVVVSAGLIPVDEEKVGRAYTVVTSEQLERNQTKYVADALRSVPGVIVNRTGSYGGLTNIRIRGSQTNHVLVLIDDIEATENANGSFDFGGLQVSDIERIEVLRGPQSALYGSDAIAGVVHIITKSGKRDGNHASIKTETGTDGTALVDLGLSGGQERFDYAFSGAFRRTDGFNVSDDGSEDDGDRNLTLNGRLNVDLTDDLSFNGSMRYTDRNSDVDNTSYTTGKATDAAGLYSKTREFYTGGGLTLSSMDGQLVQKVKAEYTNVESKQNSGGLYLAKTERTHLGYQGTYFFDTPSFAAAKHSVTGASEWEYESFEDGYLNNGTQERNLYGFVGEYQGQYWDKLFLNGSVRYDVNDDFEDAVTYSASAAYQIDQTNTRLHASFGKGVKNPSFYDQFGSYTTFIGNPNLKPESSIGWDFGIKQSMFDDRFAVDVTYFSQTLTDAIISCGAGAVTSLCNSSDETEKQGIEVAADLAVTDTLHVKASYTYLDVESGATIIRAPEHQGSVQITKSFLDGKAHIFADAIFNGDMTDNVWTINPSGWYVSSPVTLADYAVVNVGADYQINDHAQIYGRVENLFDADYEEVYGYNTAGITGYVGLKADF</sequence>
<gene>
    <name evidence="15" type="ORF">SAMN04488056_104355</name>
</gene>
<keyword evidence="3 10" id="KW-1134">Transmembrane beta strand</keyword>
<dbReference type="GO" id="GO:0009279">
    <property type="term" value="C:cell outer membrane"/>
    <property type="evidence" value="ECO:0007669"/>
    <property type="project" value="UniProtKB-SubCell"/>
</dbReference>
<reference evidence="15 16" key="1">
    <citation type="submission" date="2016-10" db="EMBL/GenBank/DDBJ databases">
        <authorList>
            <person name="de Groot N.N."/>
        </authorList>
    </citation>
    <scope>NUCLEOTIDE SEQUENCE [LARGE SCALE GENOMIC DNA]</scope>
    <source>
        <strain evidence="15 16">CGMCC 1.9157</strain>
    </source>
</reference>
<dbReference type="Pfam" id="PF07715">
    <property type="entry name" value="Plug"/>
    <property type="match status" value="1"/>
</dbReference>
<keyword evidence="8" id="KW-0675">Receptor</keyword>
<dbReference type="PANTHER" id="PTHR30069">
    <property type="entry name" value="TONB-DEPENDENT OUTER MEMBRANE RECEPTOR"/>
    <property type="match status" value="1"/>
</dbReference>
<keyword evidence="2 10" id="KW-0813">Transport</keyword>
<dbReference type="EMBL" id="FOVR01000004">
    <property type="protein sequence ID" value="SFO31033.1"/>
    <property type="molecule type" value="Genomic_DNA"/>
</dbReference>
<evidence type="ECO:0000256" key="2">
    <source>
        <dbReference type="ARBA" id="ARBA00022448"/>
    </source>
</evidence>
<organism evidence="15 16">
    <name type="scientific">Cohaesibacter marisflavi</name>
    <dbReference type="NCBI Taxonomy" id="655353"/>
    <lineage>
        <taxon>Bacteria</taxon>
        <taxon>Pseudomonadati</taxon>
        <taxon>Pseudomonadota</taxon>
        <taxon>Alphaproteobacteria</taxon>
        <taxon>Hyphomicrobiales</taxon>
        <taxon>Cohaesibacteraceae</taxon>
    </lineage>
</organism>
<feature type="signal peptide" evidence="12">
    <location>
        <begin position="1"/>
        <end position="23"/>
    </location>
</feature>
<evidence type="ECO:0000256" key="4">
    <source>
        <dbReference type="ARBA" id="ARBA00022692"/>
    </source>
</evidence>
<feature type="domain" description="TonB-dependent receptor plug" evidence="14">
    <location>
        <begin position="43"/>
        <end position="148"/>
    </location>
</feature>
<dbReference type="OrthoDB" id="9760333at2"/>
<evidence type="ECO:0000256" key="10">
    <source>
        <dbReference type="PROSITE-ProRule" id="PRU01360"/>
    </source>
</evidence>
<dbReference type="Gene3D" id="2.170.130.10">
    <property type="entry name" value="TonB-dependent receptor, plug domain"/>
    <property type="match status" value="1"/>
</dbReference>
<evidence type="ECO:0000259" key="13">
    <source>
        <dbReference type="Pfam" id="PF00593"/>
    </source>
</evidence>
<accession>A0A1I5G5C2</accession>
<dbReference type="Proteomes" id="UP000199236">
    <property type="component" value="Unassembled WGS sequence"/>
</dbReference>
<evidence type="ECO:0000256" key="1">
    <source>
        <dbReference type="ARBA" id="ARBA00004571"/>
    </source>
</evidence>
<name>A0A1I5G5C2_9HYPH</name>
<evidence type="ECO:0000313" key="15">
    <source>
        <dbReference type="EMBL" id="SFO31033.1"/>
    </source>
</evidence>
<dbReference type="InterPro" id="IPR000531">
    <property type="entry name" value="Beta-barrel_TonB"/>
</dbReference>
<dbReference type="GO" id="GO:0044718">
    <property type="term" value="P:siderophore transmembrane transport"/>
    <property type="evidence" value="ECO:0007669"/>
    <property type="project" value="TreeGrafter"/>
</dbReference>
<evidence type="ECO:0000256" key="6">
    <source>
        <dbReference type="ARBA" id="ARBA00023077"/>
    </source>
</evidence>
<evidence type="ECO:0000313" key="16">
    <source>
        <dbReference type="Proteomes" id="UP000199236"/>
    </source>
</evidence>
<dbReference type="GO" id="GO:0015344">
    <property type="term" value="F:siderophore uptake transmembrane transporter activity"/>
    <property type="evidence" value="ECO:0007669"/>
    <property type="project" value="TreeGrafter"/>
</dbReference>
<keyword evidence="4 10" id="KW-0812">Transmembrane</keyword>
<feature type="domain" description="TonB-dependent receptor-like beta-barrel" evidence="13">
    <location>
        <begin position="176"/>
        <end position="606"/>
    </location>
</feature>
<proteinExistence type="inferred from homology"/>
<dbReference type="InterPro" id="IPR036942">
    <property type="entry name" value="Beta-barrel_TonB_sf"/>
</dbReference>
<dbReference type="RefSeq" id="WP_090071974.1">
    <property type="nucleotide sequence ID" value="NZ_FOVR01000004.1"/>
</dbReference>
<comment type="similarity">
    <text evidence="10 11">Belongs to the TonB-dependent receptor family.</text>
</comment>
<evidence type="ECO:0000256" key="11">
    <source>
        <dbReference type="RuleBase" id="RU003357"/>
    </source>
</evidence>
<feature type="chain" id="PRO_5011584275" evidence="12">
    <location>
        <begin position="24"/>
        <end position="632"/>
    </location>
</feature>
<evidence type="ECO:0000256" key="9">
    <source>
        <dbReference type="ARBA" id="ARBA00023237"/>
    </source>
</evidence>
<dbReference type="InterPro" id="IPR012910">
    <property type="entry name" value="Plug_dom"/>
</dbReference>
<dbReference type="Gene3D" id="2.40.170.20">
    <property type="entry name" value="TonB-dependent receptor, beta-barrel domain"/>
    <property type="match status" value="1"/>
</dbReference>
<dbReference type="Pfam" id="PF00593">
    <property type="entry name" value="TonB_dep_Rec_b-barrel"/>
    <property type="match status" value="1"/>
</dbReference>
<keyword evidence="9 10" id="KW-0998">Cell outer membrane</keyword>
<evidence type="ECO:0000256" key="5">
    <source>
        <dbReference type="ARBA" id="ARBA00022729"/>
    </source>
</evidence>
<dbReference type="CDD" id="cd01347">
    <property type="entry name" value="ligand_gated_channel"/>
    <property type="match status" value="1"/>
</dbReference>
<evidence type="ECO:0000259" key="14">
    <source>
        <dbReference type="Pfam" id="PF07715"/>
    </source>
</evidence>
<keyword evidence="7 10" id="KW-0472">Membrane</keyword>
<keyword evidence="6 11" id="KW-0798">TonB box</keyword>
<dbReference type="PANTHER" id="PTHR30069:SF29">
    <property type="entry name" value="HEMOGLOBIN AND HEMOGLOBIN-HAPTOGLOBIN-BINDING PROTEIN 1-RELATED"/>
    <property type="match status" value="1"/>
</dbReference>
<evidence type="ECO:0000256" key="3">
    <source>
        <dbReference type="ARBA" id="ARBA00022452"/>
    </source>
</evidence>
<dbReference type="SUPFAM" id="SSF56935">
    <property type="entry name" value="Porins"/>
    <property type="match status" value="1"/>
</dbReference>
<dbReference type="STRING" id="655353.SAMN04488056_104355"/>
<dbReference type="InterPro" id="IPR039426">
    <property type="entry name" value="TonB-dep_rcpt-like"/>
</dbReference>
<comment type="subcellular location">
    <subcellularLocation>
        <location evidence="1 10">Cell outer membrane</location>
        <topology evidence="1 10">Multi-pass membrane protein</topology>
    </subcellularLocation>
</comment>